<proteinExistence type="evidence at transcript level"/>
<sequence length="31" mass="3578">MVMYSRQPTANDIVQINEIVDYVADHSRAIQ</sequence>
<name>I3SH22_LOTJA</name>
<organism evidence="1">
    <name type="scientific">Lotus japonicus</name>
    <name type="common">Lotus corniculatus var. japonicus</name>
    <dbReference type="NCBI Taxonomy" id="34305"/>
    <lineage>
        <taxon>Eukaryota</taxon>
        <taxon>Viridiplantae</taxon>
        <taxon>Streptophyta</taxon>
        <taxon>Embryophyta</taxon>
        <taxon>Tracheophyta</taxon>
        <taxon>Spermatophyta</taxon>
        <taxon>Magnoliopsida</taxon>
        <taxon>eudicotyledons</taxon>
        <taxon>Gunneridae</taxon>
        <taxon>Pentapetalae</taxon>
        <taxon>rosids</taxon>
        <taxon>fabids</taxon>
        <taxon>Fabales</taxon>
        <taxon>Fabaceae</taxon>
        <taxon>Papilionoideae</taxon>
        <taxon>50 kb inversion clade</taxon>
        <taxon>NPAAA clade</taxon>
        <taxon>Hologalegina</taxon>
        <taxon>robinioid clade</taxon>
        <taxon>Loteae</taxon>
        <taxon>Lotus</taxon>
    </lineage>
</organism>
<reference evidence="1" key="1">
    <citation type="submission" date="2012-05" db="EMBL/GenBank/DDBJ databases">
        <authorList>
            <person name="Krishnakumar V."/>
            <person name="Cheung F."/>
            <person name="Xiao Y."/>
            <person name="Chan A."/>
            <person name="Moskal W.A."/>
            <person name="Town C.D."/>
        </authorList>
    </citation>
    <scope>NUCLEOTIDE SEQUENCE</scope>
</reference>
<dbReference type="AlphaFoldDB" id="I3SH22"/>
<protein>
    <submittedName>
        <fullName evidence="1">Uncharacterized protein</fullName>
    </submittedName>
</protein>
<evidence type="ECO:0000313" key="1">
    <source>
        <dbReference type="EMBL" id="AFK39564.1"/>
    </source>
</evidence>
<accession>I3SH22</accession>
<dbReference type="EMBL" id="BT139769">
    <property type="protein sequence ID" value="AFK39564.1"/>
    <property type="molecule type" value="mRNA"/>
</dbReference>